<dbReference type="EMBL" id="CAKOFQ010007141">
    <property type="protein sequence ID" value="CAH1992359.1"/>
    <property type="molecule type" value="Genomic_DNA"/>
</dbReference>
<name>A0A9P0PN96_ACAOB</name>
<accession>A0A9P0PN96</accession>
<protein>
    <submittedName>
        <fullName evidence="1">Uncharacterized protein</fullName>
    </submittedName>
</protein>
<organism evidence="1 2">
    <name type="scientific">Acanthoscelides obtectus</name>
    <name type="common">Bean weevil</name>
    <name type="synonym">Bruchus obtectus</name>
    <dbReference type="NCBI Taxonomy" id="200917"/>
    <lineage>
        <taxon>Eukaryota</taxon>
        <taxon>Metazoa</taxon>
        <taxon>Ecdysozoa</taxon>
        <taxon>Arthropoda</taxon>
        <taxon>Hexapoda</taxon>
        <taxon>Insecta</taxon>
        <taxon>Pterygota</taxon>
        <taxon>Neoptera</taxon>
        <taxon>Endopterygota</taxon>
        <taxon>Coleoptera</taxon>
        <taxon>Polyphaga</taxon>
        <taxon>Cucujiformia</taxon>
        <taxon>Chrysomeloidea</taxon>
        <taxon>Chrysomelidae</taxon>
        <taxon>Bruchinae</taxon>
        <taxon>Bruchini</taxon>
        <taxon>Acanthoscelides</taxon>
    </lineage>
</organism>
<sequence length="129" mass="14283">MGHLFLPEETNNPAEIILGLGNYPDSCIDGNRALEFDAQRNKPVIYASPSRSIAKNDGETSNPHFILSEVKFPSEKGRKPCSFFSRCAHVKRLCYPICFPGSVQSLADPNWDNLTAMPCGLLEAWQPEG</sequence>
<gene>
    <name evidence="1" type="ORF">ACAOBT_LOCUS20806</name>
</gene>
<reference evidence="1" key="1">
    <citation type="submission" date="2022-03" db="EMBL/GenBank/DDBJ databases">
        <authorList>
            <person name="Sayadi A."/>
        </authorList>
    </citation>
    <scope>NUCLEOTIDE SEQUENCE</scope>
</reference>
<evidence type="ECO:0000313" key="1">
    <source>
        <dbReference type="EMBL" id="CAH1992359.1"/>
    </source>
</evidence>
<dbReference type="AlphaFoldDB" id="A0A9P0PN96"/>
<proteinExistence type="predicted"/>
<dbReference type="Proteomes" id="UP001152888">
    <property type="component" value="Unassembled WGS sequence"/>
</dbReference>
<keyword evidence="2" id="KW-1185">Reference proteome</keyword>
<comment type="caution">
    <text evidence="1">The sequence shown here is derived from an EMBL/GenBank/DDBJ whole genome shotgun (WGS) entry which is preliminary data.</text>
</comment>
<evidence type="ECO:0000313" key="2">
    <source>
        <dbReference type="Proteomes" id="UP001152888"/>
    </source>
</evidence>